<reference evidence="1" key="1">
    <citation type="journal article" date="2019" name="bioRxiv">
        <title>The Genome of the Zebra Mussel, Dreissena polymorpha: A Resource for Invasive Species Research.</title>
        <authorList>
            <person name="McCartney M.A."/>
            <person name="Auch B."/>
            <person name="Kono T."/>
            <person name="Mallez S."/>
            <person name="Zhang Y."/>
            <person name="Obille A."/>
            <person name="Becker A."/>
            <person name="Abrahante J.E."/>
            <person name="Garbe J."/>
            <person name="Badalamenti J.P."/>
            <person name="Herman A."/>
            <person name="Mangelson H."/>
            <person name="Liachko I."/>
            <person name="Sullivan S."/>
            <person name="Sone E.D."/>
            <person name="Koren S."/>
            <person name="Silverstein K.A.T."/>
            <person name="Beckman K.B."/>
            <person name="Gohl D.M."/>
        </authorList>
    </citation>
    <scope>NUCLEOTIDE SEQUENCE</scope>
    <source>
        <strain evidence="1">Duluth1</strain>
        <tissue evidence="1">Whole animal</tissue>
    </source>
</reference>
<dbReference type="Proteomes" id="UP000828390">
    <property type="component" value="Unassembled WGS sequence"/>
</dbReference>
<comment type="caution">
    <text evidence="1">The sequence shown here is derived from an EMBL/GenBank/DDBJ whole genome shotgun (WGS) entry which is preliminary data.</text>
</comment>
<gene>
    <name evidence="1" type="ORF">DPMN_112976</name>
</gene>
<reference evidence="1" key="2">
    <citation type="submission" date="2020-11" db="EMBL/GenBank/DDBJ databases">
        <authorList>
            <person name="McCartney M.A."/>
            <person name="Auch B."/>
            <person name="Kono T."/>
            <person name="Mallez S."/>
            <person name="Becker A."/>
            <person name="Gohl D.M."/>
            <person name="Silverstein K.A.T."/>
            <person name="Koren S."/>
            <person name="Bechman K.B."/>
            <person name="Herman A."/>
            <person name="Abrahante J.E."/>
            <person name="Garbe J."/>
        </authorList>
    </citation>
    <scope>NUCLEOTIDE SEQUENCE</scope>
    <source>
        <strain evidence="1">Duluth1</strain>
        <tissue evidence="1">Whole animal</tissue>
    </source>
</reference>
<dbReference type="EMBL" id="JAIWYP010000004">
    <property type="protein sequence ID" value="KAH3839544.1"/>
    <property type="molecule type" value="Genomic_DNA"/>
</dbReference>
<evidence type="ECO:0000313" key="1">
    <source>
        <dbReference type="EMBL" id="KAH3839544.1"/>
    </source>
</evidence>
<sequence>MATQRAHLAGVMPIEEGFRTGLQRTRAGALVMRLPQILEGVEISRKWSVSSVGD</sequence>
<proteinExistence type="predicted"/>
<keyword evidence="2" id="KW-1185">Reference proteome</keyword>
<evidence type="ECO:0000313" key="2">
    <source>
        <dbReference type="Proteomes" id="UP000828390"/>
    </source>
</evidence>
<organism evidence="1 2">
    <name type="scientific">Dreissena polymorpha</name>
    <name type="common">Zebra mussel</name>
    <name type="synonym">Mytilus polymorpha</name>
    <dbReference type="NCBI Taxonomy" id="45954"/>
    <lineage>
        <taxon>Eukaryota</taxon>
        <taxon>Metazoa</taxon>
        <taxon>Spiralia</taxon>
        <taxon>Lophotrochozoa</taxon>
        <taxon>Mollusca</taxon>
        <taxon>Bivalvia</taxon>
        <taxon>Autobranchia</taxon>
        <taxon>Heteroconchia</taxon>
        <taxon>Euheterodonta</taxon>
        <taxon>Imparidentia</taxon>
        <taxon>Neoheterodontei</taxon>
        <taxon>Myida</taxon>
        <taxon>Dreissenoidea</taxon>
        <taxon>Dreissenidae</taxon>
        <taxon>Dreissena</taxon>
    </lineage>
</organism>
<protein>
    <submittedName>
        <fullName evidence="1">Uncharacterized protein</fullName>
    </submittedName>
</protein>
<accession>A0A9D4KHF0</accession>
<name>A0A9D4KHF0_DREPO</name>
<dbReference type="AlphaFoldDB" id="A0A9D4KHF0"/>